<reference evidence="3" key="1">
    <citation type="submission" date="2021-02" db="EMBL/GenBank/DDBJ databases">
        <authorList>
            <person name="Nowell W R."/>
        </authorList>
    </citation>
    <scope>NUCLEOTIDE SEQUENCE</scope>
</reference>
<dbReference type="EMBL" id="CAJOAY010001868">
    <property type="protein sequence ID" value="CAF3896188.1"/>
    <property type="molecule type" value="Genomic_DNA"/>
</dbReference>
<name>A0A819KX23_9BILA</name>
<dbReference type="EMBL" id="CAJOAZ010002747">
    <property type="protein sequence ID" value="CAF3956349.1"/>
    <property type="molecule type" value="Genomic_DNA"/>
</dbReference>
<gene>
    <name evidence="2" type="ORF">OKA104_LOCUS23930</name>
    <name evidence="3" type="ORF">OXD698_LOCUS26987</name>
</gene>
<sequence length="368" mass="41516">MLFHLFVIFSLYKSISCQISCYACPTGSIKYDYIITAENIPTEMNNCSIENNQSECAVDIRWFLSSNKTEIDIGTDSRKRELAPADHTVTVDAIFGSDGLTQEIYHSLYYFCSTDKCNSASELKRLLLSLTLKDQLMELKDLLKSSEQFDGHWCLFYSNQTAESCDIPVTVDPNNCKQCSTKFTTEPKTNTICAGCYNQEIKNDFLGREILFNLTDRTRTEIRMINCRSDHCNQVHTVQVQSQTCNGISQYEQCSTNSACACFSMTDANDTGICALLSMDCASLLPCDFSNNTCHQSNTMCVRHPRCHDHPVCYPKSMTDKEICPPVRPSCGSCYGASMGCCNTCQEVIFVYISLNWLYNTTHFDQCN</sequence>
<keyword evidence="1" id="KW-0732">Signal</keyword>
<evidence type="ECO:0000256" key="1">
    <source>
        <dbReference type="SAM" id="SignalP"/>
    </source>
</evidence>
<evidence type="ECO:0000313" key="3">
    <source>
        <dbReference type="EMBL" id="CAF3956349.1"/>
    </source>
</evidence>
<protein>
    <submittedName>
        <fullName evidence="3">Uncharacterized protein</fullName>
    </submittedName>
</protein>
<dbReference type="AlphaFoldDB" id="A0A819KX23"/>
<evidence type="ECO:0000313" key="4">
    <source>
        <dbReference type="Proteomes" id="UP000663844"/>
    </source>
</evidence>
<dbReference type="Proteomes" id="UP000663881">
    <property type="component" value="Unassembled WGS sequence"/>
</dbReference>
<feature type="signal peptide" evidence="1">
    <location>
        <begin position="1"/>
        <end position="17"/>
    </location>
</feature>
<evidence type="ECO:0000313" key="2">
    <source>
        <dbReference type="EMBL" id="CAF3896188.1"/>
    </source>
</evidence>
<feature type="chain" id="PRO_5036235510" evidence="1">
    <location>
        <begin position="18"/>
        <end position="368"/>
    </location>
</feature>
<proteinExistence type="predicted"/>
<dbReference type="Proteomes" id="UP000663844">
    <property type="component" value="Unassembled WGS sequence"/>
</dbReference>
<organism evidence="3 4">
    <name type="scientific">Adineta steineri</name>
    <dbReference type="NCBI Taxonomy" id="433720"/>
    <lineage>
        <taxon>Eukaryota</taxon>
        <taxon>Metazoa</taxon>
        <taxon>Spiralia</taxon>
        <taxon>Gnathifera</taxon>
        <taxon>Rotifera</taxon>
        <taxon>Eurotatoria</taxon>
        <taxon>Bdelloidea</taxon>
        <taxon>Adinetida</taxon>
        <taxon>Adinetidae</taxon>
        <taxon>Adineta</taxon>
    </lineage>
</organism>
<comment type="caution">
    <text evidence="3">The sequence shown here is derived from an EMBL/GenBank/DDBJ whole genome shotgun (WGS) entry which is preliminary data.</text>
</comment>
<accession>A0A819KX23</accession>